<protein>
    <submittedName>
        <fullName evidence="3">Uncharacterized protein</fullName>
    </submittedName>
</protein>
<organism evidence="3 4">
    <name type="scientific">Lophiotrema nucula</name>
    <dbReference type="NCBI Taxonomy" id="690887"/>
    <lineage>
        <taxon>Eukaryota</taxon>
        <taxon>Fungi</taxon>
        <taxon>Dikarya</taxon>
        <taxon>Ascomycota</taxon>
        <taxon>Pezizomycotina</taxon>
        <taxon>Dothideomycetes</taxon>
        <taxon>Pleosporomycetidae</taxon>
        <taxon>Pleosporales</taxon>
        <taxon>Lophiotremataceae</taxon>
        <taxon>Lophiotrema</taxon>
    </lineage>
</organism>
<feature type="compositionally biased region" description="Polar residues" evidence="2">
    <location>
        <begin position="87"/>
        <end position="99"/>
    </location>
</feature>
<dbReference type="AlphaFoldDB" id="A0A6A5ZQ94"/>
<accession>A0A6A5ZQ94</accession>
<feature type="coiled-coil region" evidence="1">
    <location>
        <begin position="138"/>
        <end position="211"/>
    </location>
</feature>
<proteinExistence type="predicted"/>
<feature type="region of interest" description="Disordered" evidence="2">
    <location>
        <begin position="65"/>
        <end position="99"/>
    </location>
</feature>
<evidence type="ECO:0000256" key="2">
    <source>
        <dbReference type="SAM" id="MobiDB-lite"/>
    </source>
</evidence>
<evidence type="ECO:0000313" key="3">
    <source>
        <dbReference type="EMBL" id="KAF2121639.1"/>
    </source>
</evidence>
<feature type="coiled-coil region" evidence="1">
    <location>
        <begin position="1"/>
        <end position="60"/>
    </location>
</feature>
<gene>
    <name evidence="3" type="ORF">BDV96DRAFT_564658</name>
</gene>
<keyword evidence="4" id="KW-1185">Reference proteome</keyword>
<sequence length="215" mass="24188">MAEAESQYEDAMSTYNKLKGDLDDAQAMLKSESERFEKELTASEDKLKAAETNYQNLAEQLKRIHEPVGQNGPVQLVNEPETGAEPASQTSSEETQRPATITIKINAGDEVAKGKLQHLWSYYSGRAQLAFEGPEDVIASLKTRIAETEKEHTELRTQVANLSESNRTLRSTLISNETGFKKQLQDLNQEIEALEAEQDMNKALLEQFRNDPREE</sequence>
<evidence type="ECO:0000256" key="1">
    <source>
        <dbReference type="SAM" id="Coils"/>
    </source>
</evidence>
<keyword evidence="1" id="KW-0175">Coiled coil</keyword>
<dbReference type="Proteomes" id="UP000799770">
    <property type="component" value="Unassembled WGS sequence"/>
</dbReference>
<reference evidence="3" key="1">
    <citation type="journal article" date="2020" name="Stud. Mycol.">
        <title>101 Dothideomycetes genomes: a test case for predicting lifestyles and emergence of pathogens.</title>
        <authorList>
            <person name="Haridas S."/>
            <person name="Albert R."/>
            <person name="Binder M."/>
            <person name="Bloem J."/>
            <person name="Labutti K."/>
            <person name="Salamov A."/>
            <person name="Andreopoulos B."/>
            <person name="Baker S."/>
            <person name="Barry K."/>
            <person name="Bills G."/>
            <person name="Bluhm B."/>
            <person name="Cannon C."/>
            <person name="Castanera R."/>
            <person name="Culley D."/>
            <person name="Daum C."/>
            <person name="Ezra D."/>
            <person name="Gonzalez J."/>
            <person name="Henrissat B."/>
            <person name="Kuo A."/>
            <person name="Liang C."/>
            <person name="Lipzen A."/>
            <person name="Lutzoni F."/>
            <person name="Magnuson J."/>
            <person name="Mondo S."/>
            <person name="Nolan M."/>
            <person name="Ohm R."/>
            <person name="Pangilinan J."/>
            <person name="Park H.-J."/>
            <person name="Ramirez L."/>
            <person name="Alfaro M."/>
            <person name="Sun H."/>
            <person name="Tritt A."/>
            <person name="Yoshinaga Y."/>
            <person name="Zwiers L.-H."/>
            <person name="Turgeon B."/>
            <person name="Goodwin S."/>
            <person name="Spatafora J."/>
            <person name="Crous P."/>
            <person name="Grigoriev I."/>
        </authorList>
    </citation>
    <scope>NUCLEOTIDE SEQUENCE</scope>
    <source>
        <strain evidence="3">CBS 627.86</strain>
    </source>
</reference>
<name>A0A6A5ZQ94_9PLEO</name>
<dbReference type="EMBL" id="ML977312">
    <property type="protein sequence ID" value="KAF2121639.1"/>
    <property type="molecule type" value="Genomic_DNA"/>
</dbReference>
<evidence type="ECO:0000313" key="4">
    <source>
        <dbReference type="Proteomes" id="UP000799770"/>
    </source>
</evidence>